<evidence type="ECO:0000256" key="3">
    <source>
        <dbReference type="ARBA" id="ARBA00023157"/>
    </source>
</evidence>
<dbReference type="PROSITE" id="PS51257">
    <property type="entry name" value="PROKAR_LIPOPROTEIN"/>
    <property type="match status" value="1"/>
</dbReference>
<dbReference type="InterPro" id="IPR050553">
    <property type="entry name" value="Thioredoxin_ResA/DsbE_sf"/>
</dbReference>
<dbReference type="EMBL" id="RJJX01000008">
    <property type="protein sequence ID" value="RUT78499.1"/>
    <property type="molecule type" value="Genomic_DNA"/>
</dbReference>
<dbReference type="SUPFAM" id="SSF52833">
    <property type="entry name" value="Thioredoxin-like"/>
    <property type="match status" value="1"/>
</dbReference>
<evidence type="ECO:0000313" key="7">
    <source>
        <dbReference type="Proteomes" id="UP000282985"/>
    </source>
</evidence>
<dbReference type="Proteomes" id="UP000282985">
    <property type="component" value="Unassembled WGS sequence"/>
</dbReference>
<dbReference type="InterPro" id="IPR017937">
    <property type="entry name" value="Thioredoxin_CS"/>
</dbReference>
<evidence type="ECO:0000313" key="6">
    <source>
        <dbReference type="EMBL" id="RUT78499.1"/>
    </source>
</evidence>
<dbReference type="GO" id="GO:0016209">
    <property type="term" value="F:antioxidant activity"/>
    <property type="evidence" value="ECO:0007669"/>
    <property type="project" value="InterPro"/>
</dbReference>
<dbReference type="PANTHER" id="PTHR42852:SF6">
    <property type="entry name" value="THIOL:DISULFIDE INTERCHANGE PROTEIN DSBE"/>
    <property type="match status" value="1"/>
</dbReference>
<feature type="domain" description="Thioredoxin" evidence="5">
    <location>
        <begin position="226"/>
        <end position="364"/>
    </location>
</feature>
<evidence type="ECO:0000259" key="5">
    <source>
        <dbReference type="PROSITE" id="PS51352"/>
    </source>
</evidence>
<dbReference type="RefSeq" id="WP_127343454.1">
    <property type="nucleotide sequence ID" value="NZ_RJJX01000008.1"/>
</dbReference>
<dbReference type="PANTHER" id="PTHR42852">
    <property type="entry name" value="THIOL:DISULFIDE INTERCHANGE PROTEIN DSBE"/>
    <property type="match status" value="1"/>
</dbReference>
<keyword evidence="7" id="KW-1185">Reference proteome</keyword>
<keyword evidence="4" id="KW-0676">Redox-active center</keyword>
<evidence type="ECO:0000256" key="1">
    <source>
        <dbReference type="ARBA" id="ARBA00004196"/>
    </source>
</evidence>
<protein>
    <submittedName>
        <fullName evidence="6">AhpC/TSA family protein</fullName>
    </submittedName>
</protein>
<dbReference type="GO" id="GO:0030313">
    <property type="term" value="C:cell envelope"/>
    <property type="evidence" value="ECO:0007669"/>
    <property type="project" value="UniProtKB-SubCell"/>
</dbReference>
<evidence type="ECO:0000256" key="4">
    <source>
        <dbReference type="ARBA" id="ARBA00023284"/>
    </source>
</evidence>
<dbReference type="InterPro" id="IPR036249">
    <property type="entry name" value="Thioredoxin-like_sf"/>
</dbReference>
<comment type="caution">
    <text evidence="6">The sequence shown here is derived from an EMBL/GenBank/DDBJ whole genome shotgun (WGS) entry which is preliminary data.</text>
</comment>
<keyword evidence="3" id="KW-1015">Disulfide bond</keyword>
<organism evidence="6 7">
    <name type="scientific">Ancylomarina longa</name>
    <dbReference type="NCBI Taxonomy" id="2487017"/>
    <lineage>
        <taxon>Bacteria</taxon>
        <taxon>Pseudomonadati</taxon>
        <taxon>Bacteroidota</taxon>
        <taxon>Bacteroidia</taxon>
        <taxon>Marinilabiliales</taxon>
        <taxon>Marinifilaceae</taxon>
        <taxon>Ancylomarina</taxon>
    </lineage>
</organism>
<proteinExistence type="predicted"/>
<dbReference type="PROSITE" id="PS51352">
    <property type="entry name" value="THIOREDOXIN_2"/>
    <property type="match status" value="1"/>
</dbReference>
<dbReference type="InterPro" id="IPR025380">
    <property type="entry name" value="DUF4369"/>
</dbReference>
<dbReference type="Pfam" id="PF00578">
    <property type="entry name" value="AhpC-TSA"/>
    <property type="match status" value="1"/>
</dbReference>
<comment type="subcellular location">
    <subcellularLocation>
        <location evidence="1">Cell envelope</location>
    </subcellularLocation>
</comment>
<dbReference type="OrthoDB" id="9794348at2"/>
<dbReference type="InterPro" id="IPR013766">
    <property type="entry name" value="Thioredoxin_domain"/>
</dbReference>
<keyword evidence="2" id="KW-0201">Cytochrome c-type biogenesis</keyword>
<dbReference type="AlphaFoldDB" id="A0A434AVM1"/>
<sequence>MKRIFVAISALGLLFASCNQVDQYKLTGHVEGMQNGKVYLSKLQDNELVKIDSVDYTDGAFHLEGKVDQPDLYFIELQGERTPIQFFLENSKITIDANLENLRAATVVGSANQDVYNLFRDSQKSFQEKQQGLIQQYQKANQNKDQVQMDSIRNAFDKIESSKNTASKEFIKANSTSIVTGFIAYRLSMGMEASEMEKVYNLLDESVRSSKYALKIKEKMELLKKVAVGQVAPDFTLNTPEGTPLSLSSLKGKVVVIDFWASWCGPCRRENPHMVETYNKLHEKGVEFLGVSLDKNKDAWLKAISDDGLVWDHVSDLKYWNSAAAKMYGINGIPATVLIDQNGVIVAKKIFGEELKTAIEKLVQ</sequence>
<dbReference type="GO" id="GO:0016491">
    <property type="term" value="F:oxidoreductase activity"/>
    <property type="evidence" value="ECO:0007669"/>
    <property type="project" value="InterPro"/>
</dbReference>
<dbReference type="GO" id="GO:0017004">
    <property type="term" value="P:cytochrome complex assembly"/>
    <property type="evidence" value="ECO:0007669"/>
    <property type="project" value="UniProtKB-KW"/>
</dbReference>
<name>A0A434AVM1_9BACT</name>
<dbReference type="Pfam" id="PF14289">
    <property type="entry name" value="DUF4369"/>
    <property type="match status" value="1"/>
</dbReference>
<dbReference type="CDD" id="cd02966">
    <property type="entry name" value="TlpA_like_family"/>
    <property type="match status" value="1"/>
</dbReference>
<dbReference type="InterPro" id="IPR000866">
    <property type="entry name" value="AhpC/TSA"/>
</dbReference>
<evidence type="ECO:0000256" key="2">
    <source>
        <dbReference type="ARBA" id="ARBA00022748"/>
    </source>
</evidence>
<reference evidence="6 7" key="1">
    <citation type="submission" date="2018-11" db="EMBL/GenBank/DDBJ databases">
        <title>Parancylomarina longa gen. nov., sp. nov., isolated from sediments of southern Okinawa.</title>
        <authorList>
            <person name="Fu T."/>
        </authorList>
    </citation>
    <scope>NUCLEOTIDE SEQUENCE [LARGE SCALE GENOMIC DNA]</scope>
    <source>
        <strain evidence="6 7">T3-2 S1-C</strain>
    </source>
</reference>
<dbReference type="PROSITE" id="PS00194">
    <property type="entry name" value="THIOREDOXIN_1"/>
    <property type="match status" value="1"/>
</dbReference>
<accession>A0A434AVM1</accession>
<gene>
    <name evidence="6" type="ORF">DLK05_07950</name>
</gene>
<dbReference type="Gene3D" id="3.40.30.10">
    <property type="entry name" value="Glutaredoxin"/>
    <property type="match status" value="1"/>
</dbReference>